<evidence type="ECO:0000313" key="3">
    <source>
        <dbReference type="Proteomes" id="UP000031552"/>
    </source>
</evidence>
<keyword evidence="3" id="KW-1185">Reference proteome</keyword>
<dbReference type="Gene3D" id="3.40.50.720">
    <property type="entry name" value="NAD(P)-binding Rossmann-like Domain"/>
    <property type="match status" value="1"/>
</dbReference>
<reference evidence="2" key="2">
    <citation type="submission" date="2014-09" db="EMBL/GenBank/DDBJ databases">
        <title>Criblamydia sequanensis harbors a mega-plasmid encoding arsenite resistance.</title>
        <authorList>
            <person name="Bertelli C."/>
            <person name="Goesmann A."/>
            <person name="Greub G."/>
        </authorList>
    </citation>
    <scope>NUCLEOTIDE SEQUENCE [LARGE SCALE GENOMIC DNA]</scope>
    <source>
        <strain evidence="2">CRIB-18</strain>
    </source>
</reference>
<proteinExistence type="predicted"/>
<gene>
    <name evidence="2" type="ORF">CSEC_1676</name>
</gene>
<evidence type="ECO:0000259" key="1">
    <source>
        <dbReference type="Pfam" id="PF01370"/>
    </source>
</evidence>
<dbReference type="OrthoDB" id="183072at2"/>
<name>A0A090E134_9BACT</name>
<dbReference type="Pfam" id="PF01370">
    <property type="entry name" value="Epimerase"/>
    <property type="match status" value="1"/>
</dbReference>
<dbReference type="EMBL" id="CCEJ010000008">
    <property type="protein sequence ID" value="CDR34489.1"/>
    <property type="molecule type" value="Genomic_DNA"/>
</dbReference>
<protein>
    <submittedName>
        <fullName evidence="2">NAD-dependent epimerase/dehydratase</fullName>
    </submittedName>
</protein>
<dbReference type="Proteomes" id="UP000031552">
    <property type="component" value="Unassembled WGS sequence"/>
</dbReference>
<feature type="domain" description="NAD-dependent epimerase/dehydratase" evidence="1">
    <location>
        <begin position="3"/>
        <end position="196"/>
    </location>
</feature>
<dbReference type="InterPro" id="IPR036291">
    <property type="entry name" value="NAD(P)-bd_dom_sf"/>
</dbReference>
<sequence length="307" mass="35482">MKILFTGGSSFTGYWFIKALQEKGHTVVAPLLRPLEEYQGQRLVRVKKLQDFADVRTHIPFGSPSFNQLIEEAGPWDLFCHHGAFVNNYKCPLFNYSHAMEQNTKNLEEVLRKLKEFSCKRCILTGTVFEADEGLGEKTKEAFSPYGLSKGLTWQIFRFLCKKIGLPLSKFVIANPFGPYEEDRFTTYLIKTWAKNEVAAVKTPFYIRDNVPVSLLSLSYAYFAENKKHKLSPSAYAEPQSAFALRFASEMKKRLPLSCLLTFAEKQTFEEPKKRIACHKVMDYNLGWSESKAWDELANWYRQEFLN</sequence>
<reference evidence="2" key="1">
    <citation type="submission" date="2013-12" db="EMBL/GenBank/DDBJ databases">
        <authorList>
            <person name="Linke B."/>
        </authorList>
    </citation>
    <scope>NUCLEOTIDE SEQUENCE [LARGE SCALE GENOMIC DNA]</scope>
    <source>
        <strain evidence="2">CRIB-18</strain>
    </source>
</reference>
<comment type="caution">
    <text evidence="2">The sequence shown here is derived from an EMBL/GenBank/DDBJ whole genome shotgun (WGS) entry which is preliminary data.</text>
</comment>
<organism evidence="2 3">
    <name type="scientific">Candidatus Criblamydia sequanensis CRIB-18</name>
    <dbReference type="NCBI Taxonomy" id="1437425"/>
    <lineage>
        <taxon>Bacteria</taxon>
        <taxon>Pseudomonadati</taxon>
        <taxon>Chlamydiota</taxon>
        <taxon>Chlamydiia</taxon>
        <taxon>Parachlamydiales</taxon>
        <taxon>Candidatus Criblamydiaceae</taxon>
        <taxon>Candidatus Criblamydia</taxon>
    </lineage>
</organism>
<dbReference type="eggNOG" id="COG0451">
    <property type="taxonomic scope" value="Bacteria"/>
</dbReference>
<evidence type="ECO:0000313" key="2">
    <source>
        <dbReference type="EMBL" id="CDR34489.1"/>
    </source>
</evidence>
<dbReference type="RefSeq" id="WP_041018026.1">
    <property type="nucleotide sequence ID" value="NZ_CCEJ010000008.1"/>
</dbReference>
<dbReference type="STRING" id="1437425.CSEC_1676"/>
<dbReference type="SUPFAM" id="SSF51735">
    <property type="entry name" value="NAD(P)-binding Rossmann-fold domains"/>
    <property type="match status" value="1"/>
</dbReference>
<dbReference type="AlphaFoldDB" id="A0A090E134"/>
<accession>A0A090E134</accession>
<dbReference type="InterPro" id="IPR001509">
    <property type="entry name" value="Epimerase_deHydtase"/>
</dbReference>